<dbReference type="InterPro" id="IPR010432">
    <property type="entry name" value="RDD"/>
</dbReference>
<evidence type="ECO:0000256" key="7">
    <source>
        <dbReference type="SAM" id="Phobius"/>
    </source>
</evidence>
<dbReference type="Pfam" id="PF06271">
    <property type="entry name" value="RDD"/>
    <property type="match status" value="1"/>
</dbReference>
<keyword evidence="10" id="KW-1185">Reference proteome</keyword>
<evidence type="ECO:0000256" key="2">
    <source>
        <dbReference type="ARBA" id="ARBA00022475"/>
    </source>
</evidence>
<comment type="subcellular location">
    <subcellularLocation>
        <location evidence="1">Cell membrane</location>
        <topology evidence="1">Multi-pass membrane protein</topology>
    </subcellularLocation>
</comment>
<proteinExistence type="predicted"/>
<keyword evidence="2" id="KW-1003">Cell membrane</keyword>
<evidence type="ECO:0000256" key="3">
    <source>
        <dbReference type="ARBA" id="ARBA00022692"/>
    </source>
</evidence>
<dbReference type="Proteomes" id="UP000321328">
    <property type="component" value="Unassembled WGS sequence"/>
</dbReference>
<gene>
    <name evidence="9" type="ORF">PA7_23140</name>
</gene>
<keyword evidence="4 7" id="KW-1133">Transmembrane helix</keyword>
<reference evidence="9 10" key="1">
    <citation type="submission" date="2019-07" db="EMBL/GenBank/DDBJ databases">
        <title>Whole genome shotgun sequence of Pseudonocardia asaccharolytica NBRC 16224.</title>
        <authorList>
            <person name="Hosoyama A."/>
            <person name="Uohara A."/>
            <person name="Ohji S."/>
            <person name="Ichikawa N."/>
        </authorList>
    </citation>
    <scope>NUCLEOTIDE SEQUENCE [LARGE SCALE GENOMIC DNA]</scope>
    <source>
        <strain evidence="9 10">NBRC 16224</strain>
    </source>
</reference>
<dbReference type="PANTHER" id="PTHR36115">
    <property type="entry name" value="PROLINE-RICH ANTIGEN HOMOLOG-RELATED"/>
    <property type="match status" value="1"/>
</dbReference>
<evidence type="ECO:0000313" key="9">
    <source>
        <dbReference type="EMBL" id="GEL18477.1"/>
    </source>
</evidence>
<evidence type="ECO:0000313" key="10">
    <source>
        <dbReference type="Proteomes" id="UP000321328"/>
    </source>
</evidence>
<dbReference type="AlphaFoldDB" id="A0A511D1B4"/>
<feature type="transmembrane region" description="Helical" evidence="7">
    <location>
        <begin position="77"/>
        <end position="96"/>
    </location>
</feature>
<dbReference type="RefSeq" id="WP_028928518.1">
    <property type="nucleotide sequence ID" value="NZ_AUII01000001.1"/>
</dbReference>
<feature type="domain" description="RDD" evidence="8">
    <location>
        <begin position="40"/>
        <end position="147"/>
    </location>
</feature>
<evidence type="ECO:0000256" key="5">
    <source>
        <dbReference type="ARBA" id="ARBA00023136"/>
    </source>
</evidence>
<keyword evidence="3 7" id="KW-0812">Transmembrane</keyword>
<organism evidence="9 10">
    <name type="scientific">Pseudonocardia asaccharolytica DSM 44247 = NBRC 16224</name>
    <dbReference type="NCBI Taxonomy" id="1123024"/>
    <lineage>
        <taxon>Bacteria</taxon>
        <taxon>Bacillati</taxon>
        <taxon>Actinomycetota</taxon>
        <taxon>Actinomycetes</taxon>
        <taxon>Pseudonocardiales</taxon>
        <taxon>Pseudonocardiaceae</taxon>
        <taxon>Pseudonocardia</taxon>
    </lineage>
</organism>
<feature type="region of interest" description="Disordered" evidence="6">
    <location>
        <begin position="1"/>
        <end position="30"/>
    </location>
</feature>
<evidence type="ECO:0000259" key="8">
    <source>
        <dbReference type="Pfam" id="PF06271"/>
    </source>
</evidence>
<dbReference type="STRING" id="1123024.GCA_000423625_00232"/>
<feature type="compositionally biased region" description="Gly residues" evidence="6">
    <location>
        <begin position="14"/>
        <end position="23"/>
    </location>
</feature>
<protein>
    <submittedName>
        <fullName evidence="9">RDD family protein</fullName>
    </submittedName>
</protein>
<evidence type="ECO:0000256" key="6">
    <source>
        <dbReference type="SAM" id="MobiDB-lite"/>
    </source>
</evidence>
<dbReference type="GO" id="GO:0005886">
    <property type="term" value="C:plasma membrane"/>
    <property type="evidence" value="ECO:0007669"/>
    <property type="project" value="UniProtKB-SubCell"/>
</dbReference>
<evidence type="ECO:0000256" key="1">
    <source>
        <dbReference type="ARBA" id="ARBA00004651"/>
    </source>
</evidence>
<dbReference type="InterPro" id="IPR051791">
    <property type="entry name" value="Pra-immunoreactive"/>
</dbReference>
<evidence type="ECO:0000256" key="4">
    <source>
        <dbReference type="ARBA" id="ARBA00022989"/>
    </source>
</evidence>
<dbReference type="EMBL" id="BJVI01000021">
    <property type="protein sequence ID" value="GEL18477.1"/>
    <property type="molecule type" value="Genomic_DNA"/>
</dbReference>
<name>A0A511D1B4_9PSEU</name>
<dbReference type="PIRSF" id="PIRSF021697">
    <property type="entry name" value="UCP021697"/>
    <property type="match status" value="1"/>
</dbReference>
<dbReference type="OrthoDB" id="5187110at2"/>
<comment type="caution">
    <text evidence="9">The sequence shown here is derived from an EMBL/GenBank/DDBJ whole genome shotgun (WGS) entry which is preliminary data.</text>
</comment>
<accession>A0A511D1B4</accession>
<keyword evidence="5 7" id="KW-0472">Membrane</keyword>
<feature type="transmembrane region" description="Helical" evidence="7">
    <location>
        <begin position="46"/>
        <end position="65"/>
    </location>
</feature>
<sequence>MTRWIDSWLPGSAAGPGGGPTGGHRGERFGLPRSGPGAAAGFGRRLGAITIDWLLGYLIATLFAGPDPFGTQSNLSWTVWLVWFLLTAVSTAIFGVTPGMTALGLRVARIDNAVLVGVPRALLRTALLGLVVPALVRDDDGRGWHDRATRTVVIRTR</sequence>
<dbReference type="PANTHER" id="PTHR36115:SF6">
    <property type="entry name" value="PROLINE-RICH ANTIGEN HOMOLOG"/>
    <property type="match status" value="1"/>
</dbReference>
<dbReference type="InterPro" id="IPR016795">
    <property type="entry name" value="UCP021697"/>
</dbReference>